<protein>
    <submittedName>
        <fullName evidence="1">Uncharacterized protein</fullName>
    </submittedName>
</protein>
<reference evidence="1 2" key="1">
    <citation type="submission" date="2015-07" db="EMBL/GenBank/DDBJ databases">
        <title>The genome of Melipona quadrifasciata.</title>
        <authorList>
            <person name="Pan H."/>
            <person name="Kapheim K."/>
        </authorList>
    </citation>
    <scope>NUCLEOTIDE SEQUENCE [LARGE SCALE GENOMIC DNA]</scope>
    <source>
        <strain evidence="1">0111107301</strain>
        <tissue evidence="1">Whole body</tissue>
    </source>
</reference>
<evidence type="ECO:0000313" key="1">
    <source>
        <dbReference type="EMBL" id="KOX74723.1"/>
    </source>
</evidence>
<keyword evidence="2" id="KW-1185">Reference proteome</keyword>
<dbReference type="AlphaFoldDB" id="A0A0M9A2Q6"/>
<accession>A0A0M9A2Q6</accession>
<proteinExistence type="predicted"/>
<evidence type="ECO:0000313" key="2">
    <source>
        <dbReference type="Proteomes" id="UP000053105"/>
    </source>
</evidence>
<gene>
    <name evidence="1" type="ORF">WN51_13158</name>
</gene>
<dbReference type="Proteomes" id="UP000053105">
    <property type="component" value="Unassembled WGS sequence"/>
</dbReference>
<sequence length="65" mass="7300">MKTEKTENTETYSPLQDNRLKLADIMQVMFLCALFSIFLDPCTGSYPCIGSFSTVSGAHFRRNSS</sequence>
<name>A0A0M9A2Q6_9HYME</name>
<dbReference type="EMBL" id="KQ435783">
    <property type="protein sequence ID" value="KOX74723.1"/>
    <property type="molecule type" value="Genomic_DNA"/>
</dbReference>
<organism evidence="1 2">
    <name type="scientific">Melipona quadrifasciata</name>
    <dbReference type="NCBI Taxonomy" id="166423"/>
    <lineage>
        <taxon>Eukaryota</taxon>
        <taxon>Metazoa</taxon>
        <taxon>Ecdysozoa</taxon>
        <taxon>Arthropoda</taxon>
        <taxon>Hexapoda</taxon>
        <taxon>Insecta</taxon>
        <taxon>Pterygota</taxon>
        <taxon>Neoptera</taxon>
        <taxon>Endopterygota</taxon>
        <taxon>Hymenoptera</taxon>
        <taxon>Apocrita</taxon>
        <taxon>Aculeata</taxon>
        <taxon>Apoidea</taxon>
        <taxon>Anthophila</taxon>
        <taxon>Apidae</taxon>
        <taxon>Melipona</taxon>
    </lineage>
</organism>